<dbReference type="Gene3D" id="2.20.70.140">
    <property type="match status" value="1"/>
</dbReference>
<dbReference type="Gene3D" id="2.60.40.4050">
    <property type="match status" value="1"/>
</dbReference>
<proteinExistence type="predicted"/>
<feature type="domain" description="Trimeric autotransporter adhesin YadA-like head" evidence="2">
    <location>
        <begin position="261"/>
        <end position="287"/>
    </location>
</feature>
<feature type="domain" description="Trimeric autotransporter adhesin YadA-like stalk" evidence="3">
    <location>
        <begin position="588"/>
        <end position="620"/>
    </location>
</feature>
<dbReference type="Pfam" id="PF05662">
    <property type="entry name" value="YadA_stalk"/>
    <property type="match status" value="4"/>
</dbReference>
<dbReference type="InterPro" id="IPR011049">
    <property type="entry name" value="Serralysin-like_metalloprot_C"/>
</dbReference>
<feature type="domain" description="Trimeric autotransporter adhesin YadA-like head" evidence="2">
    <location>
        <begin position="348"/>
        <end position="371"/>
    </location>
</feature>
<feature type="domain" description="Trimeric autotransporter adhesin YadA-like head" evidence="2">
    <location>
        <begin position="514"/>
        <end position="540"/>
    </location>
</feature>
<dbReference type="Gene3D" id="2.150.10.10">
    <property type="entry name" value="Serralysin-like metalloprotease, C-terminal"/>
    <property type="match status" value="5"/>
</dbReference>
<feature type="domain" description="Trimeric autotransporter adhesin YadA-like head" evidence="2">
    <location>
        <begin position="156"/>
        <end position="179"/>
    </location>
</feature>
<accession>A0A4R1XC82</accession>
<comment type="caution">
    <text evidence="5">The sequence shown here is derived from an EMBL/GenBank/DDBJ whole genome shotgun (WGS) entry which is preliminary data.</text>
</comment>
<evidence type="ECO:0000313" key="5">
    <source>
        <dbReference type="EMBL" id="TCM60509.1"/>
    </source>
</evidence>
<dbReference type="Pfam" id="PF13018">
    <property type="entry name" value="ESPR"/>
    <property type="match status" value="1"/>
</dbReference>
<gene>
    <name evidence="5" type="ORF">EC844_13236</name>
</gene>
<dbReference type="InterPro" id="IPR008640">
    <property type="entry name" value="Adhesin_Head_dom"/>
</dbReference>
<organism evidence="5 6">
    <name type="scientific">Acinetobacter calcoaceticus</name>
    <dbReference type="NCBI Taxonomy" id="471"/>
    <lineage>
        <taxon>Bacteria</taxon>
        <taxon>Pseudomonadati</taxon>
        <taxon>Pseudomonadota</taxon>
        <taxon>Gammaproteobacteria</taxon>
        <taxon>Moraxellales</taxon>
        <taxon>Moraxellaceae</taxon>
        <taxon>Acinetobacter</taxon>
        <taxon>Acinetobacter calcoaceticus/baumannii complex</taxon>
    </lineage>
</organism>
<evidence type="ECO:0000259" key="3">
    <source>
        <dbReference type="Pfam" id="PF05662"/>
    </source>
</evidence>
<feature type="domain" description="ESPR" evidence="4">
    <location>
        <begin position="1"/>
        <end position="43"/>
    </location>
</feature>
<feature type="domain" description="Trimeric autotransporter adhesin YadA-like head" evidence="2">
    <location>
        <begin position="972"/>
        <end position="998"/>
    </location>
</feature>
<evidence type="ECO:0000259" key="4">
    <source>
        <dbReference type="Pfam" id="PF13018"/>
    </source>
</evidence>
<dbReference type="Gene3D" id="6.10.250.2040">
    <property type="match status" value="2"/>
</dbReference>
<evidence type="ECO:0000256" key="1">
    <source>
        <dbReference type="SAM" id="Phobius"/>
    </source>
</evidence>
<evidence type="ECO:0000313" key="6">
    <source>
        <dbReference type="Proteomes" id="UP000294963"/>
    </source>
</evidence>
<feature type="domain" description="Trimeric autotransporter adhesin YadA-like head" evidence="2">
    <location>
        <begin position="318"/>
        <end position="341"/>
    </location>
</feature>
<feature type="domain" description="Trimeric autotransporter adhesin YadA-like head" evidence="2">
    <location>
        <begin position="183"/>
        <end position="207"/>
    </location>
</feature>
<feature type="domain" description="Trimeric autotransporter adhesin YadA-like head" evidence="2">
    <location>
        <begin position="1099"/>
        <end position="1121"/>
    </location>
</feature>
<feature type="domain" description="Trimeric autotransporter adhesin YadA-like stalk" evidence="3">
    <location>
        <begin position="1214"/>
        <end position="1246"/>
    </location>
</feature>
<feature type="transmembrane region" description="Helical" evidence="1">
    <location>
        <begin position="33"/>
        <end position="56"/>
    </location>
</feature>
<feature type="domain" description="Trimeric autotransporter adhesin YadA-like head" evidence="2">
    <location>
        <begin position="1056"/>
        <end position="1082"/>
    </location>
</feature>
<reference evidence="5 6" key="1">
    <citation type="submission" date="2019-03" db="EMBL/GenBank/DDBJ databases">
        <title>Genomic analyses of the natural microbiome of Caenorhabditis elegans.</title>
        <authorList>
            <person name="Samuel B."/>
        </authorList>
    </citation>
    <scope>NUCLEOTIDE SEQUENCE [LARGE SCALE GENOMIC DNA]</scope>
    <source>
        <strain evidence="5 6">JUb89</strain>
    </source>
</reference>
<keyword evidence="1" id="KW-1133">Transmembrane helix</keyword>
<dbReference type="InterPro" id="IPR024973">
    <property type="entry name" value="ESPR"/>
</dbReference>
<dbReference type="InterPro" id="IPR008635">
    <property type="entry name" value="Coiled_stalk_dom"/>
</dbReference>
<evidence type="ECO:0000259" key="2">
    <source>
        <dbReference type="Pfam" id="PF05658"/>
    </source>
</evidence>
<feature type="domain" description="Trimeric autotransporter adhesin YadA-like stalk" evidence="3">
    <location>
        <begin position="896"/>
        <end position="936"/>
    </location>
</feature>
<dbReference type="GO" id="GO:0019867">
    <property type="term" value="C:outer membrane"/>
    <property type="evidence" value="ECO:0007669"/>
    <property type="project" value="InterPro"/>
</dbReference>
<keyword evidence="6" id="KW-1185">Reference proteome</keyword>
<keyword evidence="1" id="KW-0472">Membrane</keyword>
<feature type="domain" description="Trimeric autotransporter adhesin YadA-like stalk" evidence="3">
    <location>
        <begin position="420"/>
        <end position="459"/>
    </location>
</feature>
<sequence>MNKIYRVIWNASLSVWVAVSELTKSKTKTKTKLVGAVLAIVGSVGISADTFAATLLTGPGCTAATSATVYGIAIGCDSVAGVDSTIADRKNPYNPKTTAGTDTKWNSGKGGNTALGAGAKAGVGTSTVQGLATALGSYAAATNTASVAIGVAALSTGNSALAVGRQSAATGDYAQALGNVSAATGLGSLAVGHSATANGKRSIAIGSADIDSATSVDPSQPGADYQTKDQTLSTGLDSIAIGSAAKATRDNALALGAHATANGLDSTAMGYNSTASGNDSFALGRQAQAKANNSFAMGAKAEAAGIGSYAMGSEAISKGEDSFAMGAKSQALGKNALAIGGLSLAKEANSIAVGVNAKANFANSVALGTGAEVNHLNSVSIGENSKTNDYTATAFLFDAAVAGANASGAVSVGTIGSERRLQNVAAGSLDTDGVNVSQLKKHKALTDQAGANAAQNLGGGSTFDSTTGGISAPTYNILGKQYTNVGAALDATQTHYVSINAGGTPAGNYNNDGATGTHSIAIGVDASATAEKGVALGFGSIADRSATGTAGAVYTPTGLKQADIDSINATKSTNAGAVSVGSIGNTRQITNLAAGFADSDAVNVAQLKGVANTIAGALDGAVRYDLNPDDTINKNKVTFTGTPAGVSKDPITGMITTTGGTSLNNVASAGDYKDVNNASKGVNAGDLNNAVIDVTTTLTDKGMNFAGNTGSTPKKLGETMNIKGGGAKADTEYSAENIKTTVDGNGDLIIAMDKNFKVDSLALNGTNGKDGLTLTGGAGKPGVDGTNGITRIIYENQEVATLNDGLKFKGNTGDTLEKKLNEQLEVVGGLADTKESSAENIRTVGKDGKLEVQLSKNLTGLESVAVGNTTINNAGLTINNGPSITVNGIDAGAKVITNVGDGKAGKDAVNVDQLNAAKTKVVAGSNTTVNFDAASNTYTVNASGGTGAGNDTHYYSVNDNGTQGGNYNNDGATGLNSIAVGNNASATGSGAQALGNNSGATSGNTLAVGNSSLASGAGAQALGSYTEASADNSAAIGYGAKARADTALAVGKDANALGLASVALGGNSKATKNLSLAVGANSEAIEDRAIAIGGVSKATRSIAMGVGSQTIAGADRSVAIGDMAFIRNKNSVAVGANSSITQDDAVALGSAASVTAKGGVALGAGSVADRVATGASGAVYTLAGLKQTDIDTINATKSTNLGAVSVGSAGNTRQITNLAAGTQDSDAVNVAQLKGVANSLTEGLDGSVKYDRHPDGTINKNDVTLGGTKASAIKDPVTGKITTTGGTHLNNVASAGDYKDVNNASNGVNAGDLNNAVNDVTTTLTDKGMNFAGNTGSTPKKLGETMNIKGGGAKADTEYSAENIKTSVDANGDLIIAMDKNLKADSLVL</sequence>
<dbReference type="Proteomes" id="UP000294963">
    <property type="component" value="Unassembled WGS sequence"/>
</dbReference>
<feature type="domain" description="Trimeric autotransporter adhesin YadA-like head" evidence="2">
    <location>
        <begin position="1143"/>
        <end position="1166"/>
    </location>
</feature>
<protein>
    <submittedName>
        <fullName evidence="5">Trimeric autotransporter adhesin</fullName>
    </submittedName>
</protein>
<dbReference type="EMBL" id="SLVJ01000032">
    <property type="protein sequence ID" value="TCM60509.1"/>
    <property type="molecule type" value="Genomic_DNA"/>
</dbReference>
<dbReference type="SUPFAM" id="SSF101967">
    <property type="entry name" value="Adhesin YadA, collagen-binding domain"/>
    <property type="match status" value="6"/>
</dbReference>
<feature type="domain" description="Trimeric autotransporter adhesin YadA-like head" evidence="2">
    <location>
        <begin position="234"/>
        <end position="259"/>
    </location>
</feature>
<feature type="non-terminal residue" evidence="5">
    <location>
        <position position="1389"/>
    </location>
</feature>
<keyword evidence="1" id="KW-0812">Transmembrane</keyword>
<name>A0A4R1XC82_ACICA</name>
<dbReference type="Pfam" id="PF05658">
    <property type="entry name" value="YadA_head"/>
    <property type="match status" value="12"/>
</dbReference>
<dbReference type="CDD" id="cd12820">
    <property type="entry name" value="LbR_YadA-like"/>
    <property type="match status" value="4"/>
</dbReference>
<feature type="domain" description="Trimeric autotransporter adhesin YadA-like head" evidence="2">
    <location>
        <begin position="1028"/>
        <end position="1054"/>
    </location>
</feature>